<comment type="similarity">
    <text evidence="2">Belongs to the HPr family.</text>
</comment>
<organism evidence="6 7">
    <name type="scientific">Colwellia maritima</name>
    <dbReference type="NCBI Taxonomy" id="2912588"/>
    <lineage>
        <taxon>Bacteria</taxon>
        <taxon>Pseudomonadati</taxon>
        <taxon>Pseudomonadota</taxon>
        <taxon>Gammaproteobacteria</taxon>
        <taxon>Alteromonadales</taxon>
        <taxon>Colwelliaceae</taxon>
        <taxon>Colwellia</taxon>
    </lineage>
</organism>
<dbReference type="Pfam" id="PF00381">
    <property type="entry name" value="PTS-HPr"/>
    <property type="match status" value="1"/>
</dbReference>
<dbReference type="EMBL" id="JAKKSL010000003">
    <property type="protein sequence ID" value="MCI2284970.1"/>
    <property type="molecule type" value="Genomic_DNA"/>
</dbReference>
<dbReference type="PANTHER" id="PTHR33705:SF2">
    <property type="entry name" value="PHOSPHOCARRIER PROTEIN NPR"/>
    <property type="match status" value="1"/>
</dbReference>
<protein>
    <submittedName>
        <fullName evidence="6">HPr family phosphocarrier protein</fullName>
    </submittedName>
</protein>
<proteinExistence type="inferred from homology"/>
<keyword evidence="3" id="KW-0963">Cytoplasm</keyword>
<keyword evidence="7" id="KW-1185">Reference proteome</keyword>
<dbReference type="InterPro" id="IPR035895">
    <property type="entry name" value="HPr-like_sf"/>
</dbReference>
<dbReference type="InterPro" id="IPR050399">
    <property type="entry name" value="HPr"/>
</dbReference>
<reference evidence="6" key="1">
    <citation type="submission" date="2022-01" db="EMBL/GenBank/DDBJ databases">
        <title>Colwellia maritima, isolated from seawater.</title>
        <authorList>
            <person name="Kristyanto S."/>
            <person name="Jung J."/>
            <person name="Jeon C.O."/>
        </authorList>
    </citation>
    <scope>NUCLEOTIDE SEQUENCE</scope>
    <source>
        <strain evidence="6">MSW7</strain>
    </source>
</reference>
<dbReference type="NCBIfam" id="TIGR01003">
    <property type="entry name" value="PTS_HPr_family"/>
    <property type="match status" value="1"/>
</dbReference>
<evidence type="ECO:0000256" key="3">
    <source>
        <dbReference type="ARBA" id="ARBA00022490"/>
    </source>
</evidence>
<dbReference type="Gene3D" id="3.30.1340.10">
    <property type="entry name" value="HPr-like"/>
    <property type="match status" value="1"/>
</dbReference>
<evidence type="ECO:0000256" key="4">
    <source>
        <dbReference type="ARBA" id="ARBA00022683"/>
    </source>
</evidence>
<dbReference type="PRINTS" id="PR00107">
    <property type="entry name" value="PHOSPHOCPHPR"/>
</dbReference>
<sequence length="99" mass="10504">MTSKLAHDDIIISKELTIINKLGLHARAASKLAQLCQKFTAKITLTLGDKEADASSIMAIMLLAGAQGKIVKVTAQGIDALNALNAIAQLIGDKFDEEE</sequence>
<dbReference type="Proteomes" id="UP001139646">
    <property type="component" value="Unassembled WGS sequence"/>
</dbReference>
<evidence type="ECO:0000256" key="2">
    <source>
        <dbReference type="ARBA" id="ARBA00010736"/>
    </source>
</evidence>
<evidence type="ECO:0000313" key="7">
    <source>
        <dbReference type="Proteomes" id="UP001139646"/>
    </source>
</evidence>
<evidence type="ECO:0000313" key="6">
    <source>
        <dbReference type="EMBL" id="MCI2284970.1"/>
    </source>
</evidence>
<dbReference type="SUPFAM" id="SSF55594">
    <property type="entry name" value="HPr-like"/>
    <property type="match status" value="1"/>
</dbReference>
<evidence type="ECO:0000259" key="5">
    <source>
        <dbReference type="PROSITE" id="PS51350"/>
    </source>
</evidence>
<dbReference type="PANTHER" id="PTHR33705">
    <property type="entry name" value="PHOSPHOCARRIER PROTEIN HPR"/>
    <property type="match status" value="1"/>
</dbReference>
<evidence type="ECO:0000256" key="1">
    <source>
        <dbReference type="ARBA" id="ARBA00004496"/>
    </source>
</evidence>
<name>A0ABS9X4H2_9GAMM</name>
<feature type="domain" description="HPr" evidence="5">
    <location>
        <begin position="11"/>
        <end position="98"/>
    </location>
</feature>
<gene>
    <name evidence="6" type="ORF">L3081_18225</name>
</gene>
<comment type="caution">
    <text evidence="6">The sequence shown here is derived from an EMBL/GenBank/DDBJ whole genome shotgun (WGS) entry which is preliminary data.</text>
</comment>
<dbReference type="PROSITE" id="PS00369">
    <property type="entry name" value="PTS_HPR_HIS"/>
    <property type="match status" value="1"/>
</dbReference>
<comment type="subcellular location">
    <subcellularLocation>
        <location evidence="1">Cytoplasm</location>
    </subcellularLocation>
</comment>
<dbReference type="InterPro" id="IPR001020">
    <property type="entry name" value="PTS_HPr_His_P_site"/>
</dbReference>
<accession>A0ABS9X4H2</accession>
<dbReference type="CDD" id="cd00367">
    <property type="entry name" value="PTS-HPr_like"/>
    <property type="match status" value="1"/>
</dbReference>
<keyword evidence="4" id="KW-0598">Phosphotransferase system</keyword>
<dbReference type="PROSITE" id="PS51350">
    <property type="entry name" value="PTS_HPR_DOM"/>
    <property type="match status" value="1"/>
</dbReference>
<dbReference type="RefSeq" id="WP_242287487.1">
    <property type="nucleotide sequence ID" value="NZ_JAKKSL010000003.1"/>
</dbReference>
<dbReference type="InterPro" id="IPR000032">
    <property type="entry name" value="HPr-like"/>
</dbReference>